<dbReference type="KEGG" id="abri:DFR85_14215"/>
<dbReference type="AlphaFoldDB" id="A0A2U9IHQ0"/>
<name>A0A2U9IHQ0_9CREN</name>
<sequence>MIDLTSSSNNLEDIWGNIDANLTIFFDNSLKEFLPKLVKIFDDNYISYFIESFPSEILFKQIFNEKIKIGNLIINKSPKIVVLPTNQMKALKEWDLLLLKRSYAKLRMSMATEKEDICKPNSIAVPNPQYFTIGSIFIDIYQIRCKNENKIITTNELKEIYYLLKERKVEAGIMWEHQAKLNGFKYMDMNKTITLEIGVFKGADKNTLNAYEIMNSIEFRRALDSVEIIGD</sequence>
<gene>
    <name evidence="1" type="ORF">DFR85_14215</name>
</gene>
<dbReference type="EMBL" id="CP029289">
    <property type="protein sequence ID" value="AWR95573.1"/>
    <property type="molecule type" value="Genomic_DNA"/>
</dbReference>
<proteinExistence type="predicted"/>
<evidence type="ECO:0000313" key="1">
    <source>
        <dbReference type="EMBL" id="AWR95573.1"/>
    </source>
</evidence>
<keyword evidence="2" id="KW-1185">Reference proteome</keyword>
<dbReference type="Proteomes" id="UP000248044">
    <property type="component" value="Chromosome"/>
</dbReference>
<dbReference type="OrthoDB" id="41324at2157"/>
<evidence type="ECO:0000313" key="2">
    <source>
        <dbReference type="Proteomes" id="UP000248044"/>
    </source>
</evidence>
<accession>A0A2U9IHQ0</accession>
<reference evidence="1 2" key="1">
    <citation type="submission" date="2018-05" db="EMBL/GenBank/DDBJ databases">
        <title>Complete Genome Sequences of Extremely Thermoacidophilic, Metal-Mobilizing Type-Strain Members of the Archaeal Family Sulfolobaceae: Acidianus brierleyi DSM-1651T, Acidianus sulfidivorans DSM-18786T, Metallosphaera hakonensis DSM-7519T, and Metallosphaera prunae DSM-10039T.</title>
        <authorList>
            <person name="Counts J.A."/>
            <person name="Kelly R.M."/>
        </authorList>
    </citation>
    <scope>NUCLEOTIDE SEQUENCE [LARGE SCALE GENOMIC DNA]</scope>
    <source>
        <strain evidence="1 2">DSM 1651</strain>
    </source>
</reference>
<dbReference type="RefSeq" id="WP_110271451.1">
    <property type="nucleotide sequence ID" value="NZ_CP029289.2"/>
</dbReference>
<organism evidence="1 2">
    <name type="scientific">Acidianus brierleyi</name>
    <dbReference type="NCBI Taxonomy" id="41673"/>
    <lineage>
        <taxon>Archaea</taxon>
        <taxon>Thermoproteota</taxon>
        <taxon>Thermoprotei</taxon>
        <taxon>Sulfolobales</taxon>
        <taxon>Sulfolobaceae</taxon>
        <taxon>Acidianus</taxon>
    </lineage>
</organism>
<dbReference type="GeneID" id="36833333"/>
<protein>
    <submittedName>
        <fullName evidence="1">Uncharacterized protein</fullName>
    </submittedName>
</protein>